<dbReference type="GO" id="GO:0019748">
    <property type="term" value="P:secondary metabolic process"/>
    <property type="evidence" value="ECO:0007669"/>
    <property type="project" value="TreeGrafter"/>
</dbReference>
<evidence type="ECO:0000313" key="4">
    <source>
        <dbReference type="Proteomes" id="UP001156666"/>
    </source>
</evidence>
<name>A0AA37SN31_9BACT</name>
<proteinExistence type="predicted"/>
<comment type="caution">
    <text evidence="3">The sequence shown here is derived from an EMBL/GenBank/DDBJ whole genome shotgun (WGS) entry which is preliminary data.</text>
</comment>
<evidence type="ECO:0000259" key="2">
    <source>
        <dbReference type="Pfam" id="PF04909"/>
    </source>
</evidence>
<dbReference type="SUPFAM" id="SSF51556">
    <property type="entry name" value="Metallo-dependent hydrolases"/>
    <property type="match status" value="1"/>
</dbReference>
<reference evidence="3" key="1">
    <citation type="journal article" date="2014" name="Int. J. Syst. Evol. Microbiol.">
        <title>Complete genome sequence of Corynebacterium casei LMG S-19264T (=DSM 44701T), isolated from a smear-ripened cheese.</title>
        <authorList>
            <consortium name="US DOE Joint Genome Institute (JGI-PGF)"/>
            <person name="Walter F."/>
            <person name="Albersmeier A."/>
            <person name="Kalinowski J."/>
            <person name="Ruckert C."/>
        </authorList>
    </citation>
    <scope>NUCLEOTIDE SEQUENCE</scope>
    <source>
        <strain evidence="3">NBRC 108769</strain>
    </source>
</reference>
<evidence type="ECO:0000313" key="3">
    <source>
        <dbReference type="EMBL" id="GLR17596.1"/>
    </source>
</evidence>
<dbReference type="Gene3D" id="3.20.20.140">
    <property type="entry name" value="Metal-dependent hydrolases"/>
    <property type="match status" value="1"/>
</dbReference>
<keyword evidence="4" id="KW-1185">Reference proteome</keyword>
<sequence>MVLGVIIFIFTPQRLSAQDINDLKLKDYRPESIYNVPKTSISKAKFPVIDMHSHAYAQSKEDIDLWIQNMDAFGIEKTILLTYQTGEAFDSIYDLYNQYDGRFEIWCGFDYTGYNEEGWSEKAVAELIRCHKKGARGIGELGDKGYGLLYSKPTPAHGMHLDDERMRPLLEKCGELNMPVNVHIAEPYWMYEPIDEKNDGLMNAGNWRIDTSKPGYINHEQLIQTLENAVKNNSNTTFIACHYANCSYDLDILGNLLDLYPNLYADISARYAEVAPVPRRTRKFIEQYSGRLLYGTDMGFNKKMYEITFRILETADEHFYEIEQFNYHWPLYGLNLSDRTLKKIYYENAKKILDGSN</sequence>
<dbReference type="PANTHER" id="PTHR21240:SF28">
    <property type="entry name" value="ISO-OROTATE DECARBOXYLASE (EUROFUNG)"/>
    <property type="match status" value="1"/>
</dbReference>
<evidence type="ECO:0000256" key="1">
    <source>
        <dbReference type="ARBA" id="ARBA00023239"/>
    </source>
</evidence>
<dbReference type="InterPro" id="IPR032466">
    <property type="entry name" value="Metal_Hydrolase"/>
</dbReference>
<protein>
    <recommendedName>
        <fullName evidence="2">Amidohydrolase-related domain-containing protein</fullName>
    </recommendedName>
</protein>
<organism evidence="3 4">
    <name type="scientific">Portibacter lacus</name>
    <dbReference type="NCBI Taxonomy" id="1099794"/>
    <lineage>
        <taxon>Bacteria</taxon>
        <taxon>Pseudomonadati</taxon>
        <taxon>Bacteroidota</taxon>
        <taxon>Saprospiria</taxon>
        <taxon>Saprospirales</taxon>
        <taxon>Haliscomenobacteraceae</taxon>
        <taxon>Portibacter</taxon>
    </lineage>
</organism>
<dbReference type="PANTHER" id="PTHR21240">
    <property type="entry name" value="2-AMINO-3-CARBOXYLMUCONATE-6-SEMIALDEHYDE DECARBOXYLASE"/>
    <property type="match status" value="1"/>
</dbReference>
<dbReference type="Pfam" id="PF04909">
    <property type="entry name" value="Amidohydro_2"/>
    <property type="match status" value="1"/>
</dbReference>
<keyword evidence="1" id="KW-0456">Lyase</keyword>
<gene>
    <name evidence="3" type="ORF">GCM10007940_22110</name>
</gene>
<dbReference type="AlphaFoldDB" id="A0AA37SN31"/>
<feature type="domain" description="Amidohydrolase-related" evidence="2">
    <location>
        <begin position="118"/>
        <end position="354"/>
    </location>
</feature>
<dbReference type="GO" id="GO:0016787">
    <property type="term" value="F:hydrolase activity"/>
    <property type="evidence" value="ECO:0007669"/>
    <property type="project" value="InterPro"/>
</dbReference>
<dbReference type="InterPro" id="IPR032465">
    <property type="entry name" value="ACMSD"/>
</dbReference>
<dbReference type="EMBL" id="BSOH01000014">
    <property type="protein sequence ID" value="GLR17596.1"/>
    <property type="molecule type" value="Genomic_DNA"/>
</dbReference>
<dbReference type="GO" id="GO:0016831">
    <property type="term" value="F:carboxy-lyase activity"/>
    <property type="evidence" value="ECO:0007669"/>
    <property type="project" value="InterPro"/>
</dbReference>
<reference evidence="3" key="2">
    <citation type="submission" date="2023-01" db="EMBL/GenBank/DDBJ databases">
        <title>Draft genome sequence of Portibacter lacus strain NBRC 108769.</title>
        <authorList>
            <person name="Sun Q."/>
            <person name="Mori K."/>
        </authorList>
    </citation>
    <scope>NUCLEOTIDE SEQUENCE</scope>
    <source>
        <strain evidence="3">NBRC 108769</strain>
    </source>
</reference>
<dbReference type="GO" id="GO:0005737">
    <property type="term" value="C:cytoplasm"/>
    <property type="evidence" value="ECO:0007669"/>
    <property type="project" value="TreeGrafter"/>
</dbReference>
<dbReference type="InterPro" id="IPR006680">
    <property type="entry name" value="Amidohydro-rel"/>
</dbReference>
<dbReference type="Proteomes" id="UP001156666">
    <property type="component" value="Unassembled WGS sequence"/>
</dbReference>
<accession>A0AA37SN31</accession>